<evidence type="ECO:0000259" key="3">
    <source>
        <dbReference type="Pfam" id="PF23666"/>
    </source>
</evidence>
<evidence type="ECO:0000259" key="2">
    <source>
        <dbReference type="Pfam" id="PF13550"/>
    </source>
</evidence>
<dbReference type="OrthoDB" id="8445115at2"/>
<evidence type="ECO:0000313" key="5">
    <source>
        <dbReference type="Proteomes" id="UP000005307"/>
    </source>
</evidence>
<dbReference type="Pfam" id="PF13550">
    <property type="entry name" value="Phage-tail_3"/>
    <property type="match status" value="1"/>
</dbReference>
<dbReference type="eggNOG" id="COG3391">
    <property type="taxonomic scope" value="Bacteria"/>
</dbReference>
<gene>
    <name evidence="4" type="ORF">OAN307_c27970</name>
</gene>
<name>M9R812_9RHOB</name>
<dbReference type="HOGENOM" id="CLU_007148_0_0_5"/>
<dbReference type="Proteomes" id="UP000005307">
    <property type="component" value="Chromosome"/>
</dbReference>
<feature type="domain" description="Rcc01698-like C-terminal" evidence="3">
    <location>
        <begin position="1056"/>
        <end position="1155"/>
    </location>
</feature>
<dbReference type="InterPro" id="IPR025195">
    <property type="entry name" value="GTA_TIM_dom"/>
</dbReference>
<dbReference type="InterPro" id="IPR056490">
    <property type="entry name" value="Rcc01698_C"/>
</dbReference>
<reference evidence="4 5" key="1">
    <citation type="journal article" date="2013" name="PLoS ONE">
        <title>Poles Apart: Arctic and Antarctic Octadecabacter strains Share High Genome Plasticity and a New Type of Xanthorhodopsin.</title>
        <authorList>
            <person name="Vollmers J."/>
            <person name="Voget S."/>
            <person name="Dietrich S."/>
            <person name="Gollnow K."/>
            <person name="Smits M."/>
            <person name="Meyer K."/>
            <person name="Brinkhoff T."/>
            <person name="Simon M."/>
            <person name="Daniel R."/>
        </authorList>
    </citation>
    <scope>NUCLEOTIDE SEQUENCE [LARGE SCALE GENOMIC DNA]</scope>
    <source>
        <strain evidence="4 5">307</strain>
    </source>
</reference>
<organism evidence="4 5">
    <name type="scientific">Octadecabacter antarcticus 307</name>
    <dbReference type="NCBI Taxonomy" id="391626"/>
    <lineage>
        <taxon>Bacteria</taxon>
        <taxon>Pseudomonadati</taxon>
        <taxon>Pseudomonadota</taxon>
        <taxon>Alphaproteobacteria</taxon>
        <taxon>Rhodobacterales</taxon>
        <taxon>Roseobacteraceae</taxon>
        <taxon>Octadecabacter</taxon>
    </lineage>
</organism>
<keyword evidence="5" id="KW-1185">Reference proteome</keyword>
<dbReference type="InterPro" id="IPR017853">
    <property type="entry name" value="GH"/>
</dbReference>
<dbReference type="InterPro" id="IPR032876">
    <property type="entry name" value="J_dom"/>
</dbReference>
<evidence type="ECO:0000313" key="4">
    <source>
        <dbReference type="EMBL" id="AGI68372.1"/>
    </source>
</evidence>
<evidence type="ECO:0000259" key="1">
    <source>
        <dbReference type="Pfam" id="PF13547"/>
    </source>
</evidence>
<feature type="domain" description="GTA TIM-barrel-like" evidence="1">
    <location>
        <begin position="450"/>
        <end position="743"/>
    </location>
</feature>
<sequence length="1308" mass="140955">MATIVLSAAGMALGGSMGGSVLGLGMATVGRAVGATVGRAIDQRIIGSGSDVVETGRVDRFRLTGASEGAAIAQLYGRMRIAGQVIWATEFVEATTVSGGGKGGPSKPKTKEYSYTVSLAIALCEGEISRVGRVWANGVEIARDDLNMRIYAGSRDQLPDPKMEAVEGAGKVTAYRGTAYVVLEDLDLGQFGNRVPQFSFEVMRPGQNNGDDDGDSDAGVHSDLGSLVTGVALVPGTGEYSLATTAVTVSKGFGRRGSANVNTPSGKSDYLVSVEALEEELPNCGSVTMIVSWFGDDLRCGDCQIKPKVEQTEADGIEMAWIVSGVVRSDAEVVPMDIGRPIYGGTPADDAVVEALRDLTARGQKAVFYPFILMEQLAGNTLPDPWGGGVGQPRLPWRGRITTSLAPNVDGTPDQTAVADAEVVAFFGTAQVSDFALVAGKVVYSGPAEWSYRRFILHYAHLCALAGDVDGFCIGSEMRSLTQIRGAVGFPAVQAMIDLTQDVRSVLGPDVKIGYAADWSEYHGYQPSGTADKIYHLDSLWAQEAVDFIGIDNYMPMSDWREGHDHLDASYGSAYNLDYLAANVEGGEGYDWYYHSPEAAAAQIRTPITDGEGEPWVFRYKDLRNWWLRAHHDRVGGVRAALPTAWEPGSKPIWFTEVGCAAVDKGTNEPNRFIDLKSSESGLPRASNGIRDDYIQMQYLRALFQHYSNPVLNPTSDVTGVQMVDPNRIHVWAWDARPFPAFPGNADLWSDNVNYSRGHWINGRAASRPLSSVVAEICEDVGIAAYDVSALHGVVRGYGVDDVTTARSVLQPLMVAYGFDAIERDGVLVFRTRTARLDANVDSGTLVYEKGAEGAIELTRSQEAEISGRVRIGFVEADADYEVRTTEAVFPDARGQTTSGSELPLVLTSAEGQRIAERWLSEARVARDSARFTLPPSLMNVGAGDVIRLPDEYGDGLFRIDQAEQTDRQALEAVRIEPAIYEPQDVTEKTFNLRSFVPSVPVELMLMDLPLLRGDEDPVAPYVAASGVPWPGSVALYSATQNAGYGLNRLLTLASIIGMTQTALPKACVGIYDRGPALRVKLIRGDVQSVSTDQILGGANLAVIGDGSADNWEVFQFAQAEIVGVDTFDLSLRLRGQAGTDGIVPVDWPEGSIFVLLNGVPEQIELASSARGVTQHFRYGPGTRPLSDASYQYRSDAFSGIGFRPYSVAHLRGELQDGDVDLTWIRRARVGGDSWDTEEVPLSEAFERYIVRVFNDDVQVRQVTVSDPSWIYTAAMQAADGIGATRVDVAQMSEVFGEGPSAGLVLAS</sequence>
<dbReference type="STRING" id="391626.OAN307_c27970"/>
<feature type="domain" description="Tip attachment protein J" evidence="2">
    <location>
        <begin position="802"/>
        <end position="964"/>
    </location>
</feature>
<dbReference type="SUPFAM" id="SSF51445">
    <property type="entry name" value="(Trans)glycosidases"/>
    <property type="match status" value="1"/>
</dbReference>
<protein>
    <submittedName>
        <fullName evidence="4">Putative gene transfer agent protein</fullName>
    </submittedName>
</protein>
<dbReference type="KEGG" id="oat:OAN307_c27970"/>
<accession>M9R812</accession>
<dbReference type="CDD" id="cd19607">
    <property type="entry name" value="GTA_TIM-barrel-like"/>
    <property type="match status" value="1"/>
</dbReference>
<dbReference type="EMBL" id="CP003740">
    <property type="protein sequence ID" value="AGI68372.1"/>
    <property type="molecule type" value="Genomic_DNA"/>
</dbReference>
<dbReference type="Gene3D" id="3.20.20.80">
    <property type="entry name" value="Glycosidases"/>
    <property type="match status" value="1"/>
</dbReference>
<dbReference type="Pfam" id="PF13547">
    <property type="entry name" value="GTA_TIM"/>
    <property type="match status" value="1"/>
</dbReference>
<proteinExistence type="predicted"/>
<dbReference type="Pfam" id="PF23666">
    <property type="entry name" value="Rcc01698_C"/>
    <property type="match status" value="1"/>
</dbReference>
<dbReference type="RefSeq" id="WP_015500369.1">
    <property type="nucleotide sequence ID" value="NC_020911.1"/>
</dbReference>